<feature type="compositionally biased region" description="Low complexity" evidence="1">
    <location>
        <begin position="215"/>
        <end position="228"/>
    </location>
</feature>
<proteinExistence type="predicted"/>
<dbReference type="PANTHER" id="PTHR31344:SF15">
    <property type="entry name" value="EEIG1_EHBP1 PROTEIN AMINO-TERMINAL DOMAIN PROTEIN"/>
    <property type="match status" value="1"/>
</dbReference>
<feature type="region of interest" description="Disordered" evidence="1">
    <location>
        <begin position="451"/>
        <end position="471"/>
    </location>
</feature>
<sequence>MAHGPRAKSNRSATVQVDYLVNIQEIRPWPPSQSLKTLRSALIQWENGERNWGSTSAVIPQLGPVADEGKIEFNESFKITVVLSREIGKGGDPDTFQRNCLEFNLYEPRRDKTVKGQLLGTAIINLADYGIIKDALSLNAPVNCTRSFKNTAQPILYFEIKPLRKGRKNASSENILSIEMSMDRNDTESVSSITKEEYIVEAEIASFTDDDDSSHSSTTVTSSSGDPTPENDESSHESLKDGKVVTQQKNEETVRRDITNGNSVKEQDLLGTAFGYGKAQETDALRDEKLRPVSRAGIGEQKESLRAVRSQSDLKTVNGSVGNNEKKNITSNGNTYSDPRIDKLQEKVKMLEEELREAAAAEVSLYSIVAEHGSSMSKLHAPARRLSRLYMHACKDGSRTRIARAAKSAASGLVLVAKACGNDVPRLTFWLSNCVMLRAIISKVNLDPEFPPSTGDASGKSSSSMRWTGSSNKVNENSNAVFGSSNDWVDSQAFTYVLEKIEGWIFSRVVESIWWQTLTPHMQSAAAKEIEFAKAGKSFSRVPSSDGRDQGNLSLILWKKAFKDACERLCPIRAAGHECGCLPVLAKLVMEQCVARLDVAMFNAILRESDDDIPTDPVSDPISDPRVLPIRAGKSCFGSGVQLKNVIGNWSRMFSEVFGIDEDDSIVDDGGGVSVDSGPDMSFRSFNLLNTLSDLLMLPKDMLISKSIRKEICPAFGPQLIGRILDAYVPDEFCPDPVPKEVFQALEADSEDVPEANEVCFVNFPCTASPPVYLPPSAASLGNCIGEIGKSQLARTTSSVLRKSYTSDDELEEIDSPLNSIFLDGIHSPSPPSKSNHEKNDAESTIRYQLLRDVWEDN</sequence>
<feature type="compositionally biased region" description="Basic and acidic residues" evidence="1">
    <location>
        <begin position="835"/>
        <end position="844"/>
    </location>
</feature>
<dbReference type="OMA" id="TSYPCTA"/>
<dbReference type="Gramene" id="Kaladp0086s0051.1.v1.1">
    <property type="protein sequence ID" value="Kaladp0086s0051.1.v1.1"/>
    <property type="gene ID" value="Kaladp0086s0051.v1.1"/>
</dbReference>
<dbReference type="EnsemblPlants" id="Kaladp0086s0051.1.v1.1">
    <property type="protein sequence ID" value="Kaladp0086s0051.1.v1.1"/>
    <property type="gene ID" value="Kaladp0086s0051.v1.1"/>
</dbReference>
<evidence type="ECO:0000256" key="1">
    <source>
        <dbReference type="SAM" id="MobiDB-lite"/>
    </source>
</evidence>
<dbReference type="AlphaFoldDB" id="A0A7N0UU76"/>
<evidence type="ECO:0000313" key="4">
    <source>
        <dbReference type="Proteomes" id="UP000594263"/>
    </source>
</evidence>
<feature type="domain" description="C2 NT-type" evidence="2">
    <location>
        <begin position="7"/>
        <end position="164"/>
    </location>
</feature>
<accession>A0A7N0UU76</accession>
<feature type="region of interest" description="Disordered" evidence="1">
    <location>
        <begin position="205"/>
        <end position="258"/>
    </location>
</feature>
<dbReference type="PROSITE" id="PS51840">
    <property type="entry name" value="C2_NT"/>
    <property type="match status" value="1"/>
</dbReference>
<dbReference type="GO" id="GO:0005643">
    <property type="term" value="C:nuclear pore"/>
    <property type="evidence" value="ECO:0007669"/>
    <property type="project" value="InterPro"/>
</dbReference>
<reference evidence="3" key="1">
    <citation type="submission" date="2021-01" db="UniProtKB">
        <authorList>
            <consortium name="EnsemblPlants"/>
        </authorList>
    </citation>
    <scope>IDENTIFICATION</scope>
</reference>
<evidence type="ECO:0000259" key="2">
    <source>
        <dbReference type="PROSITE" id="PS51840"/>
    </source>
</evidence>
<dbReference type="Proteomes" id="UP000594263">
    <property type="component" value="Unplaced"/>
</dbReference>
<protein>
    <recommendedName>
        <fullName evidence="2">C2 NT-type domain-containing protein</fullName>
    </recommendedName>
</protein>
<dbReference type="PANTHER" id="PTHR31344">
    <property type="entry name" value="NUCLEAR PORE COMPLEX PROTEIN NUP205"/>
    <property type="match status" value="1"/>
</dbReference>
<evidence type="ECO:0000313" key="3">
    <source>
        <dbReference type="EnsemblPlants" id="Kaladp0086s0051.1.v1.1"/>
    </source>
</evidence>
<feature type="region of interest" description="Disordered" evidence="1">
    <location>
        <begin position="825"/>
        <end position="844"/>
    </location>
</feature>
<feature type="compositionally biased region" description="Polar residues" evidence="1">
    <location>
        <begin position="309"/>
        <end position="337"/>
    </location>
</feature>
<feature type="region of interest" description="Disordered" evidence="1">
    <location>
        <begin position="309"/>
        <end position="338"/>
    </location>
</feature>
<dbReference type="InterPro" id="IPR021827">
    <property type="entry name" value="Nup186/Nup192/Nup205"/>
</dbReference>
<name>A0A7N0UU76_KALFE</name>
<feature type="compositionally biased region" description="Basic and acidic residues" evidence="1">
    <location>
        <begin position="233"/>
        <end position="258"/>
    </location>
</feature>
<feature type="compositionally biased region" description="Low complexity" evidence="1">
    <location>
        <begin position="453"/>
        <end position="464"/>
    </location>
</feature>
<organism evidence="3 4">
    <name type="scientific">Kalanchoe fedtschenkoi</name>
    <name type="common">Lavender scallops</name>
    <name type="synonym">South American air plant</name>
    <dbReference type="NCBI Taxonomy" id="63787"/>
    <lineage>
        <taxon>Eukaryota</taxon>
        <taxon>Viridiplantae</taxon>
        <taxon>Streptophyta</taxon>
        <taxon>Embryophyta</taxon>
        <taxon>Tracheophyta</taxon>
        <taxon>Spermatophyta</taxon>
        <taxon>Magnoliopsida</taxon>
        <taxon>eudicotyledons</taxon>
        <taxon>Gunneridae</taxon>
        <taxon>Pentapetalae</taxon>
        <taxon>Saxifragales</taxon>
        <taxon>Crassulaceae</taxon>
        <taxon>Kalanchoe</taxon>
    </lineage>
</organism>
<keyword evidence="4" id="KW-1185">Reference proteome</keyword>
<dbReference type="InterPro" id="IPR019448">
    <property type="entry name" value="NT-C2"/>
</dbReference>